<gene>
    <name evidence="1" type="ordered locus">Cag_1812</name>
</gene>
<proteinExistence type="predicted"/>
<accession>Q3APL2</accession>
<dbReference type="eggNOG" id="COG4737">
    <property type="taxonomic scope" value="Bacteria"/>
</dbReference>
<dbReference type="PIRSF" id="PIRSF018634">
    <property type="entry name" value="UCP018634"/>
    <property type="match status" value="1"/>
</dbReference>
<name>Q3APL2_CHLCH</name>
<dbReference type="InterPro" id="IPR009387">
    <property type="entry name" value="HigB-2"/>
</dbReference>
<dbReference type="Pfam" id="PF06296">
    <property type="entry name" value="RelE"/>
    <property type="match status" value="1"/>
</dbReference>
<reference evidence="1" key="1">
    <citation type="submission" date="2005-08" db="EMBL/GenBank/DDBJ databases">
        <title>Complete sequence of Chlorobium chlorochromatii CaD3.</title>
        <authorList>
            <person name="Copeland A."/>
            <person name="Lucas S."/>
            <person name="Lapidus A."/>
            <person name="Barry K."/>
            <person name="Detter J.C."/>
            <person name="Glavina T."/>
            <person name="Hammon N."/>
            <person name="Israni S."/>
            <person name="Pitluck S."/>
            <person name="Bryant D."/>
            <person name="Schmutz J."/>
            <person name="Larimer F."/>
            <person name="Land M."/>
            <person name="Kyrpides N."/>
            <person name="Ivanova N."/>
            <person name="Richardson P."/>
        </authorList>
    </citation>
    <scope>NUCLEOTIDE SEQUENCE [LARGE SCALE GENOMIC DNA]</scope>
    <source>
        <strain evidence="1">CaD3</strain>
    </source>
</reference>
<dbReference type="KEGG" id="cch:Cag_1812"/>
<sequence>MPSCVYSADEGLIDTDYGGGVIKQRIPRQGEGKSGGLRSIILYKKADKAFFVYGFAKNAQQNIKDSEVKGFKKLAKNIFELTDTQLEKLIISKEFTRVQCHEE</sequence>
<dbReference type="HOGENOM" id="CLU_132631_1_2_10"/>
<organism evidence="1">
    <name type="scientific">Chlorobium chlorochromatii (strain CaD3)</name>
    <dbReference type="NCBI Taxonomy" id="340177"/>
    <lineage>
        <taxon>Bacteria</taxon>
        <taxon>Pseudomonadati</taxon>
        <taxon>Chlorobiota</taxon>
        <taxon>Chlorobiia</taxon>
        <taxon>Chlorobiales</taxon>
        <taxon>Chlorobiaceae</taxon>
        <taxon>Chlorobium/Pelodictyon group</taxon>
        <taxon>Chlorobium</taxon>
    </lineage>
</organism>
<evidence type="ECO:0000313" key="1">
    <source>
        <dbReference type="EMBL" id="ABB29063.1"/>
    </source>
</evidence>
<evidence type="ECO:0008006" key="2">
    <source>
        <dbReference type="Google" id="ProtNLM"/>
    </source>
</evidence>
<dbReference type="AlphaFoldDB" id="Q3APL2"/>
<dbReference type="STRING" id="340177.Cag_1812"/>
<protein>
    <recommendedName>
        <fullName evidence="2">Type II toxin-antitoxin system RelE/ParE family toxin</fullName>
    </recommendedName>
</protein>
<dbReference type="EMBL" id="CP000108">
    <property type="protein sequence ID" value="ABB29063.1"/>
    <property type="molecule type" value="Genomic_DNA"/>
</dbReference>